<evidence type="ECO:0000256" key="2">
    <source>
        <dbReference type="SAM" id="Coils"/>
    </source>
</evidence>
<keyword evidence="2" id="KW-0175">Coiled coil</keyword>
<dbReference type="AlphaFoldDB" id="A0A6P4ZW95"/>
<feature type="domain" description="C-type lectin" evidence="4">
    <location>
        <begin position="122"/>
        <end position="255"/>
    </location>
</feature>
<evidence type="ECO:0000256" key="1">
    <source>
        <dbReference type="ARBA" id="ARBA00023157"/>
    </source>
</evidence>
<dbReference type="Proteomes" id="UP000515135">
    <property type="component" value="Unplaced"/>
</dbReference>
<dbReference type="OrthoDB" id="10265275at2759"/>
<dbReference type="CDD" id="cd00037">
    <property type="entry name" value="CLECT"/>
    <property type="match status" value="1"/>
</dbReference>
<dbReference type="InterPro" id="IPR001304">
    <property type="entry name" value="C-type_lectin-like"/>
</dbReference>
<keyword evidence="3" id="KW-0732">Signal</keyword>
<sequence length="261" mass="29112">MDVKAVLVILAVLMPLQQASGEGGLEININIERNAGTSDMSDKSQNIFQNMVTALVLEQNKEMQEHIKKLQEQVKELKERDKDVADLKNQVKNLTADLCFTKKTCCNKTVTCPSGYERFCERPDMCYKFVAESDSKNYTDAKSACHAAGGRLAMPKDKATNDLLEKQVMAKYILNNQAVAGSMPVPHFYFWIGLTDQVTEGTWVWEDGKTLGTGWNNWASGHPFHGDTSHNCAEMVYGGKWANLPCKMLLDYICEVKATAA</sequence>
<dbReference type="PROSITE" id="PS00615">
    <property type="entry name" value="C_TYPE_LECTIN_1"/>
    <property type="match status" value="1"/>
</dbReference>
<evidence type="ECO:0000313" key="5">
    <source>
        <dbReference type="Proteomes" id="UP000515135"/>
    </source>
</evidence>
<dbReference type="PROSITE" id="PS50041">
    <property type="entry name" value="C_TYPE_LECTIN_2"/>
    <property type="match status" value="1"/>
</dbReference>
<dbReference type="PANTHER" id="PTHR22801">
    <property type="entry name" value="LITHOSTATHINE"/>
    <property type="match status" value="1"/>
</dbReference>
<dbReference type="SUPFAM" id="SSF56436">
    <property type="entry name" value="C-type lectin-like"/>
    <property type="match status" value="1"/>
</dbReference>
<dbReference type="GeneID" id="109482792"/>
<dbReference type="PANTHER" id="PTHR22801:SF63">
    <property type="entry name" value="C-TYPE LECTIN DOMAIN-CONTAINING PROTEIN"/>
    <property type="match status" value="1"/>
</dbReference>
<dbReference type="InterPro" id="IPR016187">
    <property type="entry name" value="CTDL_fold"/>
</dbReference>
<evidence type="ECO:0000259" key="4">
    <source>
        <dbReference type="PROSITE" id="PS50041"/>
    </source>
</evidence>
<reference evidence="6" key="1">
    <citation type="submission" date="2025-08" db="UniProtKB">
        <authorList>
            <consortium name="RefSeq"/>
        </authorList>
    </citation>
    <scope>IDENTIFICATION</scope>
    <source>
        <tissue evidence="6">Gonad</tissue>
    </source>
</reference>
<keyword evidence="5" id="KW-1185">Reference proteome</keyword>
<protein>
    <submittedName>
        <fullName evidence="6">Collectin-11-like isoform X1</fullName>
    </submittedName>
</protein>
<feature type="chain" id="PRO_5027947054" evidence="3">
    <location>
        <begin position="22"/>
        <end position="261"/>
    </location>
</feature>
<dbReference type="Pfam" id="PF00059">
    <property type="entry name" value="Lectin_C"/>
    <property type="match status" value="1"/>
</dbReference>
<accession>A0A6P4ZW95</accession>
<gene>
    <name evidence="6" type="primary">LOC109482792</name>
</gene>
<organism evidence="5 6">
    <name type="scientific">Branchiostoma belcheri</name>
    <name type="common">Amphioxus</name>
    <dbReference type="NCBI Taxonomy" id="7741"/>
    <lineage>
        <taxon>Eukaryota</taxon>
        <taxon>Metazoa</taxon>
        <taxon>Chordata</taxon>
        <taxon>Cephalochordata</taxon>
        <taxon>Leptocardii</taxon>
        <taxon>Amphioxiformes</taxon>
        <taxon>Branchiostomatidae</taxon>
        <taxon>Branchiostoma</taxon>
    </lineage>
</organism>
<proteinExistence type="predicted"/>
<name>A0A6P4ZW95_BRABE</name>
<evidence type="ECO:0000256" key="3">
    <source>
        <dbReference type="SAM" id="SignalP"/>
    </source>
</evidence>
<dbReference type="InterPro" id="IPR016186">
    <property type="entry name" value="C-type_lectin-like/link_sf"/>
</dbReference>
<evidence type="ECO:0000313" key="6">
    <source>
        <dbReference type="RefSeq" id="XP_019641188.1"/>
    </source>
</evidence>
<dbReference type="KEGG" id="bbel:109482792"/>
<feature type="signal peptide" evidence="3">
    <location>
        <begin position="1"/>
        <end position="21"/>
    </location>
</feature>
<dbReference type="InterPro" id="IPR018378">
    <property type="entry name" value="C-type_lectin_CS"/>
</dbReference>
<keyword evidence="1" id="KW-1015">Disulfide bond</keyword>
<dbReference type="Gene3D" id="3.10.100.10">
    <property type="entry name" value="Mannose-Binding Protein A, subunit A"/>
    <property type="match status" value="1"/>
</dbReference>
<dbReference type="SMART" id="SM00034">
    <property type="entry name" value="CLECT"/>
    <property type="match status" value="1"/>
</dbReference>
<feature type="coiled-coil region" evidence="2">
    <location>
        <begin position="53"/>
        <end position="97"/>
    </location>
</feature>
<dbReference type="InterPro" id="IPR050801">
    <property type="entry name" value="Ca-Dep_Lectins_ImmuneDev"/>
</dbReference>
<dbReference type="RefSeq" id="XP_019641188.1">
    <property type="nucleotide sequence ID" value="XM_019785629.1"/>
</dbReference>